<reference evidence="1" key="1">
    <citation type="submission" date="2014-01" db="EMBL/GenBank/DDBJ databases">
        <authorList>
            <person name="Brown-Elliot B."/>
            <person name="Wallace R."/>
            <person name="Lenaerts A."/>
            <person name="Ordway D."/>
            <person name="DeGroote M.A."/>
            <person name="Parker T."/>
            <person name="Sizemore C."/>
            <person name="Tallon L.J."/>
            <person name="Sadzewicz L.K."/>
            <person name="Sengamalay N."/>
            <person name="Fraser C.M."/>
            <person name="Hine E."/>
            <person name="Shefchek K.A."/>
            <person name="Das S.P."/>
            <person name="Tettelin H."/>
        </authorList>
    </citation>
    <scope>NUCLEOTIDE SEQUENCE [LARGE SCALE GENOMIC DNA]</scope>
    <source>
        <strain evidence="1">4042</strain>
    </source>
</reference>
<comment type="caution">
    <text evidence="1">The sequence shown here is derived from an EMBL/GenBank/DDBJ whole genome shotgun (WGS) entry which is preliminary data.</text>
</comment>
<dbReference type="AlphaFoldDB" id="X8AN17"/>
<accession>X8AN17</accession>
<organism evidence="1">
    <name type="scientific">Mycobacterium xenopi 4042</name>
    <dbReference type="NCBI Taxonomy" id="1299334"/>
    <lineage>
        <taxon>Bacteria</taxon>
        <taxon>Bacillati</taxon>
        <taxon>Actinomycetota</taxon>
        <taxon>Actinomycetes</taxon>
        <taxon>Mycobacteriales</taxon>
        <taxon>Mycobacteriaceae</taxon>
        <taxon>Mycobacterium</taxon>
    </lineage>
</organism>
<name>X8AN17_MYCXE</name>
<proteinExistence type="predicted"/>
<dbReference type="EMBL" id="JAOB01000054">
    <property type="protein sequence ID" value="EUA32541.1"/>
    <property type="molecule type" value="Genomic_DNA"/>
</dbReference>
<sequence>MASAGGAAVGSVRLPLFSERPYFSIGTPSLSATPSQSAAAAPVPLAQAGAAERRCRQAGEQQQGAAGEALARGIGVGHGAVG</sequence>
<protein>
    <submittedName>
        <fullName evidence="1">Uncharacterized protein</fullName>
    </submittedName>
</protein>
<evidence type="ECO:0000313" key="1">
    <source>
        <dbReference type="EMBL" id="EUA32541.1"/>
    </source>
</evidence>
<gene>
    <name evidence="1" type="ORF">I553_3540</name>
</gene>